<keyword evidence="1" id="KW-0472">Membrane</keyword>
<dbReference type="Pfam" id="PF20016">
    <property type="entry name" value="ThsA_Macro"/>
    <property type="match status" value="1"/>
</dbReference>
<keyword evidence="1" id="KW-1133">Transmembrane helix</keyword>
<proteinExistence type="predicted"/>
<keyword evidence="1" id="KW-0812">Transmembrane</keyword>
<reference evidence="3 4" key="1">
    <citation type="submission" date="2023-07" db="EMBL/GenBank/DDBJ databases">
        <title>Sequencing the genomes of 1000 actinobacteria strains.</title>
        <authorList>
            <person name="Klenk H.-P."/>
        </authorList>
    </citation>
    <scope>NUCLEOTIDE SEQUENCE [LARGE SCALE GENOMIC DNA]</scope>
    <source>
        <strain evidence="3 4">DSM 43749</strain>
    </source>
</reference>
<dbReference type="InterPro" id="IPR045535">
    <property type="entry name" value="ThsA_Macro"/>
</dbReference>
<feature type="domain" description="Thoeris protein ThsA Macro" evidence="2">
    <location>
        <begin position="91"/>
        <end position="271"/>
    </location>
</feature>
<evidence type="ECO:0000256" key="1">
    <source>
        <dbReference type="SAM" id="Phobius"/>
    </source>
</evidence>
<evidence type="ECO:0000313" key="4">
    <source>
        <dbReference type="Proteomes" id="UP001268819"/>
    </source>
</evidence>
<dbReference type="EMBL" id="JAVDSG010000001">
    <property type="protein sequence ID" value="MDR6594538.1"/>
    <property type="molecule type" value="Genomic_DNA"/>
</dbReference>
<dbReference type="RefSeq" id="WP_310307553.1">
    <property type="nucleotide sequence ID" value="NZ_BAAAXB010000001.1"/>
</dbReference>
<evidence type="ECO:0000259" key="2">
    <source>
        <dbReference type="Pfam" id="PF20016"/>
    </source>
</evidence>
<evidence type="ECO:0000313" key="3">
    <source>
        <dbReference type="EMBL" id="MDR6594538.1"/>
    </source>
</evidence>
<sequence>MREHVRGLRQGLRSALATKRGLTIAARDSLATFGVLGGGTQVYDVLTPQATYHPVAMIALLGLLPLTVGLVRAWPKRTLSRHFGHPDTTLTITVGDLFDQDTHLVIGYTDTFDTATSGTSIIHPGSVQAQYQRRHHPDTAALDRALDTSLARTAPRADPGKSQGKSGRYPIGTVAVLDAGTHRAFCLAYAAMGNDLVARATVDDIWHSLSSLWETVYVHARLEPVSMAIIGSELAKVDALDRASLIRLIALSFIARSRTGVVTRRLTIVIHPDDADKVDMLDLEAFLASI</sequence>
<protein>
    <recommendedName>
        <fullName evidence="2">Thoeris protein ThsA Macro domain-containing protein</fullName>
    </recommendedName>
</protein>
<name>A0ABU1PW73_9PSEU</name>
<comment type="caution">
    <text evidence="3">The sequence shown here is derived from an EMBL/GenBank/DDBJ whole genome shotgun (WGS) entry which is preliminary data.</text>
</comment>
<feature type="transmembrane region" description="Helical" evidence="1">
    <location>
        <begin position="55"/>
        <end position="74"/>
    </location>
</feature>
<dbReference type="Proteomes" id="UP001268819">
    <property type="component" value="Unassembled WGS sequence"/>
</dbReference>
<gene>
    <name evidence="3" type="ORF">J2S66_002922</name>
</gene>
<keyword evidence="4" id="KW-1185">Reference proteome</keyword>
<accession>A0ABU1PW73</accession>
<organism evidence="3 4">
    <name type="scientific">Saccharothrix longispora</name>
    <dbReference type="NCBI Taxonomy" id="33920"/>
    <lineage>
        <taxon>Bacteria</taxon>
        <taxon>Bacillati</taxon>
        <taxon>Actinomycetota</taxon>
        <taxon>Actinomycetes</taxon>
        <taxon>Pseudonocardiales</taxon>
        <taxon>Pseudonocardiaceae</taxon>
        <taxon>Saccharothrix</taxon>
    </lineage>
</organism>